<proteinExistence type="inferred from homology"/>
<dbReference type="InterPro" id="IPR000718">
    <property type="entry name" value="Peptidase_M13"/>
</dbReference>
<dbReference type="SUPFAM" id="SSF55486">
    <property type="entry name" value="Metalloproteases ('zincins'), catalytic domain"/>
    <property type="match status" value="1"/>
</dbReference>
<dbReference type="PRINTS" id="PR00786">
    <property type="entry name" value="NEPRILYSIN"/>
</dbReference>
<dbReference type="GO" id="GO:0005886">
    <property type="term" value="C:plasma membrane"/>
    <property type="evidence" value="ECO:0007669"/>
    <property type="project" value="TreeGrafter"/>
</dbReference>
<evidence type="ECO:0000256" key="1">
    <source>
        <dbReference type="ARBA" id="ARBA00007357"/>
    </source>
</evidence>
<sequence length="257" mass="28647">MQLTLAVRNFLPLMSGRHATLVVVRQVTLEVGTWVTLGVGVVATGDRASSSLSLLDCTRERMLMHAPTLTDRIGDILWHVAGGVPDTGILQAPFYDISHPHSLNYGGMGVVMGHELTHAFDDQGREYDEFGNLHQWWNNKTIDKFKNRTDCVVDQYSEFEINNKHLNGKQTLDEDVFDLNREKLIFTCAGVKPGSPTVEIFERVEETGSRIEQLTTISGNTSPLAVRTSLASVQELNTFTTELHSGQINDSEIIHRV</sequence>
<dbReference type="GO" id="GO:0004222">
    <property type="term" value="F:metalloendopeptidase activity"/>
    <property type="evidence" value="ECO:0007669"/>
    <property type="project" value="InterPro"/>
</dbReference>
<dbReference type="InterPro" id="IPR018497">
    <property type="entry name" value="Peptidase_M13_C"/>
</dbReference>
<dbReference type="GO" id="GO:0016485">
    <property type="term" value="P:protein processing"/>
    <property type="evidence" value="ECO:0007669"/>
    <property type="project" value="TreeGrafter"/>
</dbReference>
<reference evidence="3" key="1">
    <citation type="submission" date="2020-11" db="EMBL/GenBank/DDBJ databases">
        <authorList>
            <person name="Tran Van P."/>
        </authorList>
    </citation>
    <scope>NUCLEOTIDE SEQUENCE</scope>
</reference>
<organism evidence="3">
    <name type="scientific">Timema monikensis</name>
    <dbReference type="NCBI Taxonomy" id="170555"/>
    <lineage>
        <taxon>Eukaryota</taxon>
        <taxon>Metazoa</taxon>
        <taxon>Ecdysozoa</taxon>
        <taxon>Arthropoda</taxon>
        <taxon>Hexapoda</taxon>
        <taxon>Insecta</taxon>
        <taxon>Pterygota</taxon>
        <taxon>Neoptera</taxon>
        <taxon>Polyneoptera</taxon>
        <taxon>Phasmatodea</taxon>
        <taxon>Timematodea</taxon>
        <taxon>Timematoidea</taxon>
        <taxon>Timematidae</taxon>
        <taxon>Timema</taxon>
    </lineage>
</organism>
<accession>A0A7R9EE43</accession>
<protein>
    <recommendedName>
        <fullName evidence="2">Peptidase M13 C-terminal domain-containing protein</fullName>
    </recommendedName>
</protein>
<comment type="similarity">
    <text evidence="1">Belongs to the peptidase M13 family.</text>
</comment>
<dbReference type="AlphaFoldDB" id="A0A7R9EE43"/>
<gene>
    <name evidence="3" type="ORF">TMSB3V08_LOCUS9042</name>
</gene>
<name>A0A7R9EE43_9NEOP</name>
<dbReference type="EMBL" id="OB795498">
    <property type="protein sequence ID" value="CAD7432332.1"/>
    <property type="molecule type" value="Genomic_DNA"/>
</dbReference>
<dbReference type="Pfam" id="PF01431">
    <property type="entry name" value="Peptidase_M13"/>
    <property type="match status" value="1"/>
</dbReference>
<feature type="domain" description="Peptidase M13 C-terminal" evidence="2">
    <location>
        <begin position="87"/>
        <end position="179"/>
    </location>
</feature>
<evidence type="ECO:0000259" key="2">
    <source>
        <dbReference type="Pfam" id="PF01431"/>
    </source>
</evidence>
<evidence type="ECO:0000313" key="3">
    <source>
        <dbReference type="EMBL" id="CAD7432332.1"/>
    </source>
</evidence>
<dbReference type="Gene3D" id="3.40.390.10">
    <property type="entry name" value="Collagenase (Catalytic Domain)"/>
    <property type="match status" value="1"/>
</dbReference>
<dbReference type="PANTHER" id="PTHR11733">
    <property type="entry name" value="ZINC METALLOPROTEASE FAMILY M13 NEPRILYSIN-RELATED"/>
    <property type="match status" value="1"/>
</dbReference>
<dbReference type="InterPro" id="IPR024079">
    <property type="entry name" value="MetalloPept_cat_dom_sf"/>
</dbReference>
<dbReference type="PANTHER" id="PTHR11733:SF167">
    <property type="entry name" value="FI17812P1-RELATED"/>
    <property type="match status" value="1"/>
</dbReference>
<dbReference type="PROSITE" id="PS51885">
    <property type="entry name" value="NEPRILYSIN"/>
    <property type="match status" value="1"/>
</dbReference>